<dbReference type="SUPFAM" id="SSF141571">
    <property type="entry name" value="Pentapeptide repeat-like"/>
    <property type="match status" value="1"/>
</dbReference>
<evidence type="ECO:0000259" key="5">
    <source>
        <dbReference type="Pfam" id="PF05729"/>
    </source>
</evidence>
<dbReference type="GO" id="GO:0003824">
    <property type="term" value="F:catalytic activity"/>
    <property type="evidence" value="ECO:0007669"/>
    <property type="project" value="InterPro"/>
</dbReference>
<evidence type="ECO:0000256" key="1">
    <source>
        <dbReference type="ARBA" id="ARBA00022574"/>
    </source>
</evidence>
<dbReference type="Gene3D" id="2.130.10.10">
    <property type="entry name" value="YVTN repeat-like/Quinoprotein amine dehydrogenase"/>
    <property type="match status" value="4"/>
</dbReference>
<gene>
    <name evidence="7" type="ORF">EII34_04180</name>
</gene>
<dbReference type="GO" id="GO:0009116">
    <property type="term" value="P:nucleoside metabolic process"/>
    <property type="evidence" value="ECO:0007669"/>
    <property type="project" value="InterPro"/>
</dbReference>
<evidence type="ECO:0000313" key="8">
    <source>
        <dbReference type="Proteomes" id="UP000280819"/>
    </source>
</evidence>
<comment type="caution">
    <text evidence="7">The sequence shown here is derived from an EMBL/GenBank/DDBJ whole genome shotgun (WGS) entry which is preliminary data.</text>
</comment>
<dbReference type="InterPro" id="IPR054737">
    <property type="entry name" value="NNH6"/>
</dbReference>
<dbReference type="SUPFAM" id="SSF52540">
    <property type="entry name" value="P-loop containing nucleoside triphosphate hydrolases"/>
    <property type="match status" value="1"/>
</dbReference>
<dbReference type="Gene3D" id="3.40.50.300">
    <property type="entry name" value="P-loop containing nucleotide triphosphate hydrolases"/>
    <property type="match status" value="1"/>
</dbReference>
<feature type="repeat" description="WD" evidence="3">
    <location>
        <begin position="1220"/>
        <end position="1261"/>
    </location>
</feature>
<name>A0A3P1TAK3_9ACTN</name>
<feature type="repeat" description="WD" evidence="3">
    <location>
        <begin position="1343"/>
        <end position="1384"/>
    </location>
</feature>
<organism evidence="7 8">
    <name type="scientific">Arachnia propionica</name>
    <dbReference type="NCBI Taxonomy" id="1750"/>
    <lineage>
        <taxon>Bacteria</taxon>
        <taxon>Bacillati</taxon>
        <taxon>Actinomycetota</taxon>
        <taxon>Actinomycetes</taxon>
        <taxon>Propionibacteriales</taxon>
        <taxon>Propionibacteriaceae</taxon>
        <taxon>Arachnia</taxon>
    </lineage>
</organism>
<dbReference type="SUPFAM" id="SSF53167">
    <property type="entry name" value="Purine and uridine phosphorylases"/>
    <property type="match status" value="1"/>
</dbReference>
<protein>
    <submittedName>
        <fullName evidence="7">NACHT domain-containing protein</fullName>
    </submittedName>
</protein>
<sequence>MPPQADCGGIVACQDPIADQEQLHRSSFSFIRLIQHNAVVGCCHRPKGGPMAVLNHYQVGRIMERLGLSAKDQKAFELILQLLNEQNEAVIADIHEALYPFADTASANNLLKNLCNRFNAAAEAQGIDITVRRSTEKKGGAAARRLWFEGPTPPPDAALTPELDRIRHHTEITNTKGMIPRERDVVVLITFNEHEARELQRQFCGKKSPSSITVDGHRYFQLGTVGGMDVVHRISQQGTHDSQRTATDAWQAWNPKAIIGVGIAFGTQEQSQKIGDVLVSSGVIDYQLGKMRNGRLQLRHAGIEASYHLLNRFREWQHTLQEPLRWPRVRFGNILSGDKLIDDVDYRNHLKNLTDREVIGGEMEGLGLHHALKGHHCDWIIVKAICDFADGNKGNSTKERDQRTAAQNAAVVVHAALGQGPLYADSSTPGVLDHPPTAFCPPPLSDLRDMPSRIDDVQGTSWSLVKTKPASIAPYDGVDVLDFLTDWVDNPDSPPLCALLGEYGSGKTVSCQRLSERLHQEHTTDPSAPLPIYLDLREIQNLGSGVPTLAETVQECFNRGWRADRSYSLDEFWSWVDQGAVVIFDGLDEVLVKLEEKDGSAFTRGLLSLLDTAQQRQNEDPSRKLPKVLVSCRTQYFRTLNEQRNHLTGNERGNKSADSFAALQLLPFTREQIRRYLEGLAGNTDVDGTMELLDEVHNLADLASRPVTLKMISEQLENLEAKRRSGQIIRGVDIYEGLTQRWLDRDAAKEHIKPEHKLSLMEHLAAYLWRHESTRLAAIEIEDWFHEWRDTQRSFKRYNSMSPDLLEEDLRVATFLARRDEGKNSTFGFAHTSMHEYFLARHLLSAVRDDRPEGWAIRRPSEETLEFLGQLFDAEPDLIHTLNSWRTEYRPQTSELILYYGLHALSTGHPAPTLRDINLTGAQLDGLVVDGYRSQHPIDLSNANFSNASLGFANFGKINLAETLFEGTHKPSLYLRDCPKFPQKYIPSSNMWTSQYPSTSKGSKKSTRRLSWITGHRQNITSIACHPDGSTLATSSSDGMIIIWDSCSGEILYTLKGHVGIKSNISYHPDGNTLATTTWGHSVTIWSTQTGQKIHTLKGHMIAASYHPDGDTITTITWDGKAITWDTETGKILRTLNGHASPITAIAYHPDGSTLTTTSKDGTFINWDARTGEKLNSLIGRTRRATTITYHPSGTTFTTTSNDTPAIVWEAFTGKKLHAIGTTTGNITSVAYHPDGTTLTIVNSDNSASIWNAETSEKIRDLRHPIASIIYQTNGTILTASGGDKGPSIWDTYTGKKLHVFKGHSDNVTAVAYHPDGNTLTTTTEDGFAIIWETHTGRKIHTLKGHTSPITAIAYHPDGNTLTTTSKDGTFITWNTENGEKLNSLTRRTHRFTSIAYHPNGATFTSVSDDGAIFIQDATNNNFMKPLTEHASDAVAISHHPDGSTLITAHKDGLIAIQELQTGRIRNRIRLPIVDRTRRISLFAYHPDTTFATTSGGNLVRTWDLRTGKKIHTLKGHTSSVTAIAYHPDGNTLTTATEDGTAIIWDTHTATPIHTLTRHTNSVTAVAYHPNGDTLTTTSDDGTAIIWDTHTGKPLRIMGFAKPGPFRLESYASWDPNTNEVICCVGEAWRCLQWEYHDEAGNVTRVPVAETEPARPL</sequence>
<dbReference type="EMBL" id="RQZG01000003">
    <property type="protein sequence ID" value="RRD06318.1"/>
    <property type="molecule type" value="Genomic_DNA"/>
</dbReference>
<feature type="repeat" description="WD" evidence="3">
    <location>
        <begin position="1514"/>
        <end position="1555"/>
    </location>
</feature>
<dbReference type="InterPro" id="IPR036322">
    <property type="entry name" value="WD40_repeat_dom_sf"/>
</dbReference>
<dbReference type="InterPro" id="IPR007111">
    <property type="entry name" value="NACHT_NTPase"/>
</dbReference>
<feature type="repeat" description="WD" evidence="3">
    <location>
        <begin position="1556"/>
        <end position="1597"/>
    </location>
</feature>
<dbReference type="Pfam" id="PF22737">
    <property type="entry name" value="NNH6"/>
    <property type="match status" value="1"/>
</dbReference>
<dbReference type="InterPro" id="IPR011047">
    <property type="entry name" value="Quinoprotein_ADH-like_sf"/>
</dbReference>
<accession>A0A3P1TAK3</accession>
<dbReference type="InterPro" id="IPR050349">
    <property type="entry name" value="WD_LIS1/nudF_dynein_reg"/>
</dbReference>
<dbReference type="SMART" id="SM00320">
    <property type="entry name" value="WD40"/>
    <property type="match status" value="14"/>
</dbReference>
<dbReference type="Gene3D" id="3.40.50.1580">
    <property type="entry name" value="Nucleoside phosphorylase domain"/>
    <property type="match status" value="1"/>
</dbReference>
<proteinExistence type="predicted"/>
<dbReference type="InterPro" id="IPR015943">
    <property type="entry name" value="WD40/YVTN_repeat-like_dom_sf"/>
</dbReference>
<feature type="repeat" description="WD" evidence="3">
    <location>
        <begin position="1055"/>
        <end position="1096"/>
    </location>
</feature>
<feature type="repeat" description="WD" evidence="3">
    <location>
        <begin position="1136"/>
        <end position="1177"/>
    </location>
</feature>
<dbReference type="OrthoDB" id="3713209at2"/>
<dbReference type="PROSITE" id="PS00678">
    <property type="entry name" value="WD_REPEATS_1"/>
    <property type="match status" value="3"/>
</dbReference>
<dbReference type="Pfam" id="PF00400">
    <property type="entry name" value="WD40"/>
    <property type="match status" value="11"/>
</dbReference>
<dbReference type="PROSITE" id="PS50294">
    <property type="entry name" value="WD_REPEATS_REGION"/>
    <property type="match status" value="6"/>
</dbReference>
<dbReference type="InterPro" id="IPR027417">
    <property type="entry name" value="P-loop_NTPase"/>
</dbReference>
<keyword evidence="2" id="KW-0677">Repeat</keyword>
<feature type="domain" description="NACHT" evidence="5">
    <location>
        <begin position="497"/>
        <end position="677"/>
    </location>
</feature>
<feature type="repeat" description="WD" evidence="3">
    <location>
        <begin position="1013"/>
        <end position="1054"/>
    </location>
</feature>
<dbReference type="InterPro" id="IPR001680">
    <property type="entry name" value="WD40_rpt"/>
</dbReference>
<feature type="domain" description="Nucleoside phosphorylase" evidence="4">
    <location>
        <begin position="186"/>
        <end position="416"/>
    </location>
</feature>
<feature type="repeat" description="WD" evidence="3">
    <location>
        <begin position="1301"/>
        <end position="1342"/>
    </location>
</feature>
<feature type="repeat" description="WD" evidence="3">
    <location>
        <begin position="1427"/>
        <end position="1468"/>
    </location>
</feature>
<dbReference type="SUPFAM" id="SSF50998">
    <property type="entry name" value="Quinoprotein alcohol dehydrogenase-like"/>
    <property type="match status" value="1"/>
</dbReference>
<evidence type="ECO:0000256" key="3">
    <source>
        <dbReference type="PROSITE-ProRule" id="PRU00221"/>
    </source>
</evidence>
<dbReference type="InterPro" id="IPR035994">
    <property type="entry name" value="Nucleoside_phosphorylase_sf"/>
</dbReference>
<dbReference type="Proteomes" id="UP000280819">
    <property type="component" value="Unassembled WGS sequence"/>
</dbReference>
<dbReference type="InterPro" id="IPR000845">
    <property type="entry name" value="Nucleoside_phosphorylase_d"/>
</dbReference>
<feature type="repeat" description="WD" evidence="3">
    <location>
        <begin position="1178"/>
        <end position="1219"/>
    </location>
</feature>
<dbReference type="SUPFAM" id="SSF50978">
    <property type="entry name" value="WD40 repeat-like"/>
    <property type="match status" value="1"/>
</dbReference>
<evidence type="ECO:0000259" key="6">
    <source>
        <dbReference type="Pfam" id="PF22737"/>
    </source>
</evidence>
<dbReference type="Pfam" id="PF01048">
    <property type="entry name" value="PNP_UDP_1"/>
    <property type="match status" value="1"/>
</dbReference>
<dbReference type="PROSITE" id="PS50082">
    <property type="entry name" value="WD_REPEATS_2"/>
    <property type="match status" value="10"/>
</dbReference>
<dbReference type="PANTHER" id="PTHR44129">
    <property type="entry name" value="WD REPEAT-CONTAINING PROTEIN POP1"/>
    <property type="match status" value="1"/>
</dbReference>
<dbReference type="CDD" id="cd00200">
    <property type="entry name" value="WD40"/>
    <property type="match status" value="2"/>
</dbReference>
<evidence type="ECO:0000313" key="7">
    <source>
        <dbReference type="EMBL" id="RRD06318.1"/>
    </source>
</evidence>
<keyword evidence="1 3" id="KW-0853">WD repeat</keyword>
<dbReference type="Pfam" id="PF05729">
    <property type="entry name" value="NACHT"/>
    <property type="match status" value="1"/>
</dbReference>
<dbReference type="InterPro" id="IPR019775">
    <property type="entry name" value="WD40_repeat_CS"/>
</dbReference>
<feature type="domain" description="NACHT N-terminal Helical" evidence="6">
    <location>
        <begin position="58"/>
        <end position="165"/>
    </location>
</feature>
<reference evidence="7 8" key="1">
    <citation type="submission" date="2018-11" db="EMBL/GenBank/DDBJ databases">
        <title>Genomes From Bacteria Associated with the Canine Oral Cavity: a Test Case for Automated Genome-Based Taxonomic Assignment.</title>
        <authorList>
            <person name="Coil D.A."/>
            <person name="Jospin G."/>
            <person name="Darling A.E."/>
            <person name="Wallis C."/>
            <person name="Davis I.J."/>
            <person name="Harris S."/>
            <person name="Eisen J.A."/>
            <person name="Holcombe L.J."/>
            <person name="O'Flynn C."/>
        </authorList>
    </citation>
    <scope>NUCLEOTIDE SEQUENCE [LARGE SCALE GENOMIC DNA]</scope>
    <source>
        <strain evidence="7 8">OH887_COT-365</strain>
    </source>
</reference>
<evidence type="ECO:0000259" key="4">
    <source>
        <dbReference type="Pfam" id="PF01048"/>
    </source>
</evidence>
<evidence type="ECO:0000256" key="2">
    <source>
        <dbReference type="ARBA" id="ARBA00022737"/>
    </source>
</evidence>
<dbReference type="Gene3D" id="2.160.20.80">
    <property type="entry name" value="E3 ubiquitin-protein ligase SopA"/>
    <property type="match status" value="1"/>
</dbReference>